<organism evidence="2 3">
    <name type="scientific">Streptosporangium longisporum</name>
    <dbReference type="NCBI Taxonomy" id="46187"/>
    <lineage>
        <taxon>Bacteria</taxon>
        <taxon>Bacillati</taxon>
        <taxon>Actinomycetota</taxon>
        <taxon>Actinomycetes</taxon>
        <taxon>Streptosporangiales</taxon>
        <taxon>Streptosporangiaceae</taxon>
        <taxon>Streptosporangium</taxon>
    </lineage>
</organism>
<accession>A0ABP6L0Z8</accession>
<protein>
    <submittedName>
        <fullName evidence="2">Uncharacterized protein</fullName>
    </submittedName>
</protein>
<dbReference type="EMBL" id="BAAAWD010000016">
    <property type="protein sequence ID" value="GAA3027533.1"/>
    <property type="molecule type" value="Genomic_DNA"/>
</dbReference>
<dbReference type="Proteomes" id="UP001499930">
    <property type="component" value="Unassembled WGS sequence"/>
</dbReference>
<evidence type="ECO:0000313" key="3">
    <source>
        <dbReference type="Proteomes" id="UP001499930"/>
    </source>
</evidence>
<reference evidence="3" key="1">
    <citation type="journal article" date="2019" name="Int. J. Syst. Evol. Microbiol.">
        <title>The Global Catalogue of Microorganisms (GCM) 10K type strain sequencing project: providing services to taxonomists for standard genome sequencing and annotation.</title>
        <authorList>
            <consortium name="The Broad Institute Genomics Platform"/>
            <consortium name="The Broad Institute Genome Sequencing Center for Infectious Disease"/>
            <person name="Wu L."/>
            <person name="Ma J."/>
        </authorList>
    </citation>
    <scope>NUCLEOTIDE SEQUENCE [LARGE SCALE GENOMIC DNA]</scope>
    <source>
        <strain evidence="3">JCM 3106</strain>
    </source>
</reference>
<dbReference type="RefSeq" id="WP_344902088.1">
    <property type="nucleotide sequence ID" value="NZ_BAAAWD010000016.1"/>
</dbReference>
<proteinExistence type="predicted"/>
<feature type="compositionally biased region" description="Low complexity" evidence="1">
    <location>
        <begin position="126"/>
        <end position="136"/>
    </location>
</feature>
<gene>
    <name evidence="2" type="ORF">GCM10017559_62240</name>
</gene>
<sequence length="236" mass="25564">MKTVQRLMRRYQVNYNGATWTLPADLLGDSRVVSMMRAARGWGLPIEVTVDGAPVTVRACSWCRARPRVWEWDGATRRELSRCAAPQCLAARRAARAGQLTPPSYLAARPGARADSPGPGDHQGAHSDSQPSSAAAPPFPPAVIYEEVSAMFSLSPRSPEPIGYQVDDERVLCAPGCLSHEDAQARADAGHRAGDVQPWTVDLWPGDPHLTCSRCGRVLVQAPPDTGEDDEETSRV</sequence>
<evidence type="ECO:0000313" key="2">
    <source>
        <dbReference type="EMBL" id="GAA3027533.1"/>
    </source>
</evidence>
<comment type="caution">
    <text evidence="2">The sequence shown here is derived from an EMBL/GenBank/DDBJ whole genome shotgun (WGS) entry which is preliminary data.</text>
</comment>
<name>A0ABP6L0Z8_9ACTN</name>
<evidence type="ECO:0000256" key="1">
    <source>
        <dbReference type="SAM" id="MobiDB-lite"/>
    </source>
</evidence>
<feature type="region of interest" description="Disordered" evidence="1">
    <location>
        <begin position="100"/>
        <end position="139"/>
    </location>
</feature>
<keyword evidence="3" id="KW-1185">Reference proteome</keyword>